<dbReference type="AlphaFoldDB" id="A0A5E5PB30"/>
<feature type="domain" description="Aldehyde dehydrogenase" evidence="6">
    <location>
        <begin position="43"/>
        <end position="502"/>
    </location>
</feature>
<dbReference type="EMBL" id="CABPSX010000013">
    <property type="protein sequence ID" value="VVG73797.1"/>
    <property type="molecule type" value="Genomic_DNA"/>
</dbReference>
<accession>A0A5E5PB30</accession>
<dbReference type="InterPro" id="IPR016163">
    <property type="entry name" value="Ald_DH_C"/>
</dbReference>
<dbReference type="Gene3D" id="3.40.605.10">
    <property type="entry name" value="Aldehyde Dehydrogenase, Chain A, domain 1"/>
    <property type="match status" value="1"/>
</dbReference>
<keyword evidence="2 4" id="KW-0560">Oxidoreductase</keyword>
<dbReference type="Gene3D" id="3.40.309.10">
    <property type="entry name" value="Aldehyde Dehydrogenase, Chain A, domain 2"/>
    <property type="match status" value="1"/>
</dbReference>
<organism evidence="7 8">
    <name type="scientific">Pandoraea apista</name>
    <dbReference type="NCBI Taxonomy" id="93218"/>
    <lineage>
        <taxon>Bacteria</taxon>
        <taxon>Pseudomonadati</taxon>
        <taxon>Pseudomonadota</taxon>
        <taxon>Betaproteobacteria</taxon>
        <taxon>Burkholderiales</taxon>
        <taxon>Burkholderiaceae</taxon>
        <taxon>Pandoraea</taxon>
    </lineage>
</organism>
<gene>
    <name evidence="7" type="ORF">PAP18089_04806</name>
</gene>
<dbReference type="Pfam" id="PF00171">
    <property type="entry name" value="Aldedh"/>
    <property type="match status" value="1"/>
</dbReference>
<proteinExistence type="inferred from homology"/>
<dbReference type="InterPro" id="IPR015590">
    <property type="entry name" value="Aldehyde_DH_dom"/>
</dbReference>
<comment type="similarity">
    <text evidence="1 4">Belongs to the aldehyde dehydrogenase family.</text>
</comment>
<dbReference type="InterPro" id="IPR029510">
    <property type="entry name" value="Ald_DH_CS_GLU"/>
</dbReference>
<feature type="active site" evidence="3">
    <location>
        <position position="275"/>
    </location>
</feature>
<dbReference type="Proteomes" id="UP000364291">
    <property type="component" value="Unassembled WGS sequence"/>
</dbReference>
<evidence type="ECO:0000256" key="4">
    <source>
        <dbReference type="RuleBase" id="RU003345"/>
    </source>
</evidence>
<dbReference type="OrthoDB" id="6187633at2"/>
<feature type="compositionally biased region" description="Low complexity" evidence="5">
    <location>
        <begin position="9"/>
        <end position="20"/>
    </location>
</feature>
<evidence type="ECO:0000256" key="3">
    <source>
        <dbReference type="PROSITE-ProRule" id="PRU10007"/>
    </source>
</evidence>
<evidence type="ECO:0000259" key="6">
    <source>
        <dbReference type="Pfam" id="PF00171"/>
    </source>
</evidence>
<feature type="region of interest" description="Disordered" evidence="5">
    <location>
        <begin position="1"/>
        <end position="20"/>
    </location>
</feature>
<dbReference type="GO" id="GO:0016620">
    <property type="term" value="F:oxidoreductase activity, acting on the aldehyde or oxo group of donors, NAD or NADP as acceptor"/>
    <property type="evidence" value="ECO:0007669"/>
    <property type="project" value="InterPro"/>
</dbReference>
<name>A0A5E5PB30_9BURK</name>
<dbReference type="PANTHER" id="PTHR11699">
    <property type="entry name" value="ALDEHYDE DEHYDROGENASE-RELATED"/>
    <property type="match status" value="1"/>
</dbReference>
<reference evidence="7 8" key="1">
    <citation type="submission" date="2019-08" db="EMBL/GenBank/DDBJ databases">
        <authorList>
            <person name="Peeters C."/>
        </authorList>
    </citation>
    <scope>NUCLEOTIDE SEQUENCE [LARGE SCALE GENOMIC DNA]</scope>
    <source>
        <strain evidence="7 8">LMG 18089</strain>
    </source>
</reference>
<dbReference type="SUPFAM" id="SSF53720">
    <property type="entry name" value="ALDH-like"/>
    <property type="match status" value="1"/>
</dbReference>
<evidence type="ECO:0000256" key="5">
    <source>
        <dbReference type="SAM" id="MobiDB-lite"/>
    </source>
</evidence>
<evidence type="ECO:0000256" key="2">
    <source>
        <dbReference type="ARBA" id="ARBA00023002"/>
    </source>
</evidence>
<protein>
    <submittedName>
        <fullName evidence="7">Aldehyde dehydrogenase</fullName>
    </submittedName>
</protein>
<evidence type="ECO:0000313" key="8">
    <source>
        <dbReference type="Proteomes" id="UP000364291"/>
    </source>
</evidence>
<evidence type="ECO:0000313" key="7">
    <source>
        <dbReference type="EMBL" id="VVG73797.1"/>
    </source>
</evidence>
<dbReference type="InterPro" id="IPR016162">
    <property type="entry name" value="Ald_DH_N"/>
</dbReference>
<evidence type="ECO:0000256" key="1">
    <source>
        <dbReference type="ARBA" id="ARBA00009986"/>
    </source>
</evidence>
<dbReference type="InterPro" id="IPR016161">
    <property type="entry name" value="Ald_DH/histidinol_DH"/>
</dbReference>
<dbReference type="FunFam" id="3.40.605.10:FF:000007">
    <property type="entry name" value="NAD/NADP-dependent betaine aldehyde dehydrogenase"/>
    <property type="match status" value="1"/>
</dbReference>
<dbReference type="RefSeq" id="WP_094068375.1">
    <property type="nucleotide sequence ID" value="NZ_CABPSX010000013.1"/>
</dbReference>
<sequence>MTAITSDISSPVSGVSGASATRDRVPGLVLPAHDGLYYGGAWHAPRSGRYGDVFSPGDGSRIGRAAIGDASDVDAAVTAAREGFAVWRDTPPLERARLLKAAAVEMRKHAADLALLDAADCGNPVAEMTGDVMVAAALFEFFAGLVTEMKGVSIPMGPDAIDFTVREPVGVVARIVAFNHPFMFAAGKMAAPLAAGNAVIIKPPEQAPLSSLRLAEIVGGLFPPGVVSILNGGREVGESLVSHPGVAMLGLVGSIPTGRAVARGAAERIKPMLLELGGKNALIAYPDVDPDALAAGAVAGMNFTWCGQSCGSTSRLFLHEHLYEAVIERIAERCKAFVPGLPTDPKTTMGAIISQAQHARVLEYIASAREQGARLVVGGKVPDNPALANGYYIEPTVFADVDPEMRIAQEEIFGPVLSIIKWRDEAKMLADVNALDYGLTCAIWTNDLERGMRTASRVNAGYVWINEVGKHFLGAPFGGMKQSGMGREECLGEMLSFTQEKNIHVSLRRVAAPR</sequence>
<dbReference type="PROSITE" id="PS00687">
    <property type="entry name" value="ALDEHYDE_DEHYDR_GLU"/>
    <property type="match status" value="1"/>
</dbReference>